<keyword evidence="2" id="KW-1185">Reference proteome</keyword>
<accession>A0ABQ8CTT9</accession>
<feature type="non-terminal residue" evidence="1">
    <location>
        <position position="1"/>
    </location>
</feature>
<sequence length="189" mass="20225">GPAYGRHVSVRAVAGALRAPAERSSPAFATRSPSFALLELWSGPCPSSTPRRVLRHHRWWRLLELHRRRPCFREAEASSAPLSPALASGGRSRLSGGIWRCLCEAFFLVVVINGSGGDLACAIDLSDDRISGLKAVAVTMIWSCRARVCTGGSIDGCFTGGFSALRGSRCGSRRWLTGAVVTLSLVDSK</sequence>
<feature type="non-terminal residue" evidence="1">
    <location>
        <position position="189"/>
    </location>
</feature>
<reference evidence="1 2" key="1">
    <citation type="submission" date="2021-05" db="EMBL/GenBank/DDBJ databases">
        <title>Genome Assembly of Synthetic Allotetraploid Brassica napus Reveals Homoeologous Exchanges between Subgenomes.</title>
        <authorList>
            <person name="Davis J.T."/>
        </authorList>
    </citation>
    <scope>NUCLEOTIDE SEQUENCE [LARGE SCALE GENOMIC DNA]</scope>
    <source>
        <strain evidence="2">cv. Da-Ae</strain>
        <tissue evidence="1">Seedling</tissue>
    </source>
</reference>
<gene>
    <name evidence="1" type="ORF">HID58_027331</name>
</gene>
<organism evidence="1 2">
    <name type="scientific">Brassica napus</name>
    <name type="common">Rape</name>
    <dbReference type="NCBI Taxonomy" id="3708"/>
    <lineage>
        <taxon>Eukaryota</taxon>
        <taxon>Viridiplantae</taxon>
        <taxon>Streptophyta</taxon>
        <taxon>Embryophyta</taxon>
        <taxon>Tracheophyta</taxon>
        <taxon>Spermatophyta</taxon>
        <taxon>Magnoliopsida</taxon>
        <taxon>eudicotyledons</taxon>
        <taxon>Gunneridae</taxon>
        <taxon>Pentapetalae</taxon>
        <taxon>rosids</taxon>
        <taxon>malvids</taxon>
        <taxon>Brassicales</taxon>
        <taxon>Brassicaceae</taxon>
        <taxon>Brassiceae</taxon>
        <taxon>Brassica</taxon>
    </lineage>
</organism>
<dbReference type="EMBL" id="JAGKQM010000007">
    <property type="protein sequence ID" value="KAH0919671.1"/>
    <property type="molecule type" value="Genomic_DNA"/>
</dbReference>
<comment type="caution">
    <text evidence="1">The sequence shown here is derived from an EMBL/GenBank/DDBJ whole genome shotgun (WGS) entry which is preliminary data.</text>
</comment>
<evidence type="ECO:0000313" key="2">
    <source>
        <dbReference type="Proteomes" id="UP000824890"/>
    </source>
</evidence>
<dbReference type="Proteomes" id="UP000824890">
    <property type="component" value="Unassembled WGS sequence"/>
</dbReference>
<proteinExistence type="predicted"/>
<evidence type="ECO:0000313" key="1">
    <source>
        <dbReference type="EMBL" id="KAH0919671.1"/>
    </source>
</evidence>
<name>A0ABQ8CTT9_BRANA</name>
<protein>
    <submittedName>
        <fullName evidence="1">Uncharacterized protein</fullName>
    </submittedName>
</protein>